<keyword evidence="6" id="KW-0819">tRNA processing</keyword>
<evidence type="ECO:0000259" key="10">
    <source>
        <dbReference type="Pfam" id="PF02676"/>
    </source>
</evidence>
<feature type="region of interest" description="Disordered" evidence="9">
    <location>
        <begin position="80"/>
        <end position="121"/>
    </location>
</feature>
<evidence type="ECO:0000256" key="5">
    <source>
        <dbReference type="ARBA" id="ARBA00022691"/>
    </source>
</evidence>
<keyword evidence="5" id="KW-0949">S-adenosyl-L-methionine</keyword>
<sequence length="295" mass="31489">MTPPLLIPPPPSFLAKKTRILSQLAVPDSQYDDLSPKGSIDEGIRDLIAEINGIEGCVTTSSCAGRVSVFLEGKKDSSSVSVSAVEERNGSEIEGEGREEGNDDDDDDDDIGERGTKAGIGGKGGGGRWLFVSHDPVSIDKGRDLAGYLGMERRKGDGDEELGVGMEAREVRFVHFKFEPMILHILTSSLQQAQNVLSAALQAGFRESGALNLVAAGEQATPMVGVRSMGLALESIIGYEEGGSGICMVPEAQLGMLLRVGNERFVENGRRIARFRGLLKEREGEVKGGEKGERG</sequence>
<feature type="compositionally biased region" description="Acidic residues" evidence="9">
    <location>
        <begin position="101"/>
        <end position="111"/>
    </location>
</feature>
<dbReference type="PANTHER" id="PTHR48418">
    <property type="entry name" value="TRNA WYBUTOSINE-SYNTHESIZING PROTEIN 3"/>
    <property type="match status" value="1"/>
</dbReference>
<dbReference type="GO" id="GO:0032259">
    <property type="term" value="P:methylation"/>
    <property type="evidence" value="ECO:0007669"/>
    <property type="project" value="UniProtKB-KW"/>
</dbReference>
<evidence type="ECO:0000256" key="8">
    <source>
        <dbReference type="ARBA" id="ARBA00049202"/>
    </source>
</evidence>
<reference evidence="11 12" key="1">
    <citation type="submission" date="2018-05" db="EMBL/GenBank/DDBJ databases">
        <title>Genome sequencing and assembly of the regulated plant pathogen Lachnellula willkommii and related sister species for the development of diagnostic species identification markers.</title>
        <authorList>
            <person name="Giroux E."/>
            <person name="Bilodeau G."/>
        </authorList>
    </citation>
    <scope>NUCLEOTIDE SEQUENCE [LARGE SCALE GENOMIC DNA]</scope>
    <source>
        <strain evidence="11 12">CBS 185.66</strain>
    </source>
</reference>
<evidence type="ECO:0000256" key="1">
    <source>
        <dbReference type="ARBA" id="ARBA00008569"/>
    </source>
</evidence>
<dbReference type="GeneID" id="41984021"/>
<dbReference type="EC" id="2.1.1.282" evidence="2"/>
<name>A0A8H8R3E9_9HELO</name>
<protein>
    <recommendedName>
        <fullName evidence="2">tRNA(Phe) 7-[(3-amino-3-carboxypropyl)-4-demethylwyosine(37)-N(4)]-methyltransferase</fullName>
        <ecNumber evidence="2">2.1.1.282</ecNumber>
    </recommendedName>
    <alternativeName>
        <fullName evidence="7">tRNA(Phe) 7-((3-amino-3-carboxypropyl)-4-demethylwyosine(37)-N(4))-methyltransferase</fullName>
    </alternativeName>
</protein>
<dbReference type="PANTHER" id="PTHR48418:SF1">
    <property type="entry name" value="TRNA WYBUTOSINE-SYNTHESIZING PROTEIN 3"/>
    <property type="match status" value="1"/>
</dbReference>
<comment type="catalytic activity">
    <reaction evidence="8">
        <text>4-demethyl-7-[(3S)-3-amino-3-carboxypropyl]wyosine(37) in tRNA(Phe) + S-adenosyl-L-methionine = 7-[(3S)-3-amino-3-carboxypropyl]wyosine(37) in tRNA(Phe) + S-adenosyl-L-homocysteine + H(+)</text>
        <dbReference type="Rhea" id="RHEA:36635"/>
        <dbReference type="Rhea" id="RHEA-COMP:10378"/>
        <dbReference type="Rhea" id="RHEA-COMP:10379"/>
        <dbReference type="ChEBI" id="CHEBI:15378"/>
        <dbReference type="ChEBI" id="CHEBI:57856"/>
        <dbReference type="ChEBI" id="CHEBI:59789"/>
        <dbReference type="ChEBI" id="CHEBI:73543"/>
        <dbReference type="ChEBI" id="CHEBI:73550"/>
        <dbReference type="EC" id="2.1.1.282"/>
    </reaction>
</comment>
<comment type="similarity">
    <text evidence="1">Belongs to the TYW3 family.</text>
</comment>
<dbReference type="EMBL" id="QGMH01000057">
    <property type="protein sequence ID" value="TVY26990.1"/>
    <property type="molecule type" value="Genomic_DNA"/>
</dbReference>
<keyword evidence="12" id="KW-1185">Reference proteome</keyword>
<feature type="compositionally biased region" description="Basic and acidic residues" evidence="9">
    <location>
        <begin position="85"/>
        <end position="100"/>
    </location>
</feature>
<dbReference type="InterPro" id="IPR003827">
    <property type="entry name" value="tRNA_yW-synthesising"/>
</dbReference>
<dbReference type="Proteomes" id="UP000431533">
    <property type="component" value="Unassembled WGS sequence"/>
</dbReference>
<dbReference type="OrthoDB" id="263283at2759"/>
<dbReference type="GO" id="GO:0008168">
    <property type="term" value="F:methyltransferase activity"/>
    <property type="evidence" value="ECO:0007669"/>
    <property type="project" value="UniProtKB-KW"/>
</dbReference>
<keyword evidence="3" id="KW-0489">Methyltransferase</keyword>
<gene>
    <name evidence="11" type="primary">TYW3</name>
    <name evidence="11" type="ORF">LHYA1_G003823</name>
</gene>
<dbReference type="AlphaFoldDB" id="A0A8H8R3E9"/>
<evidence type="ECO:0000256" key="9">
    <source>
        <dbReference type="SAM" id="MobiDB-lite"/>
    </source>
</evidence>
<dbReference type="Pfam" id="PF02676">
    <property type="entry name" value="TYW3"/>
    <property type="match status" value="1"/>
</dbReference>
<proteinExistence type="inferred from homology"/>
<dbReference type="SUPFAM" id="SSF111278">
    <property type="entry name" value="SSo0622-like"/>
    <property type="match status" value="1"/>
</dbReference>
<dbReference type="GO" id="GO:0008033">
    <property type="term" value="P:tRNA processing"/>
    <property type="evidence" value="ECO:0007669"/>
    <property type="project" value="UniProtKB-KW"/>
</dbReference>
<dbReference type="InterPro" id="IPR036602">
    <property type="entry name" value="tRNA_yW-synthesising-like_sf"/>
</dbReference>
<comment type="caution">
    <text evidence="11">The sequence shown here is derived from an EMBL/GenBank/DDBJ whole genome shotgun (WGS) entry which is preliminary data.</text>
</comment>
<evidence type="ECO:0000256" key="6">
    <source>
        <dbReference type="ARBA" id="ARBA00022694"/>
    </source>
</evidence>
<evidence type="ECO:0000256" key="7">
    <source>
        <dbReference type="ARBA" id="ARBA00030554"/>
    </source>
</evidence>
<evidence type="ECO:0000313" key="12">
    <source>
        <dbReference type="Proteomes" id="UP000431533"/>
    </source>
</evidence>
<evidence type="ECO:0000256" key="4">
    <source>
        <dbReference type="ARBA" id="ARBA00022679"/>
    </source>
</evidence>
<evidence type="ECO:0000256" key="2">
    <source>
        <dbReference type="ARBA" id="ARBA00012750"/>
    </source>
</evidence>
<dbReference type="Gene3D" id="3.30.1960.10">
    <property type="entry name" value="tRNA wybutosine-synthesizing-like"/>
    <property type="match status" value="1"/>
</dbReference>
<organism evidence="11 12">
    <name type="scientific">Lachnellula hyalina</name>
    <dbReference type="NCBI Taxonomy" id="1316788"/>
    <lineage>
        <taxon>Eukaryota</taxon>
        <taxon>Fungi</taxon>
        <taxon>Dikarya</taxon>
        <taxon>Ascomycota</taxon>
        <taxon>Pezizomycotina</taxon>
        <taxon>Leotiomycetes</taxon>
        <taxon>Helotiales</taxon>
        <taxon>Lachnaceae</taxon>
        <taxon>Lachnellula</taxon>
    </lineage>
</organism>
<evidence type="ECO:0000313" key="11">
    <source>
        <dbReference type="EMBL" id="TVY26990.1"/>
    </source>
</evidence>
<keyword evidence="4" id="KW-0808">Transferase</keyword>
<accession>A0A8H8R3E9</accession>
<dbReference type="RefSeq" id="XP_031005778.1">
    <property type="nucleotide sequence ID" value="XM_031148791.1"/>
</dbReference>
<evidence type="ECO:0000256" key="3">
    <source>
        <dbReference type="ARBA" id="ARBA00022603"/>
    </source>
</evidence>
<feature type="domain" description="tRNA wybutosine-synthesizing protein" evidence="10">
    <location>
        <begin position="16"/>
        <end position="280"/>
    </location>
</feature>